<dbReference type="Pfam" id="PF22451">
    <property type="entry name" value="NirdL-like_HTH"/>
    <property type="match status" value="1"/>
</dbReference>
<evidence type="ECO:0000259" key="9">
    <source>
        <dbReference type="PROSITE" id="PS50956"/>
    </source>
</evidence>
<dbReference type="PROSITE" id="PS50956">
    <property type="entry name" value="HTH_ASNC_2"/>
    <property type="match status" value="1"/>
</dbReference>
<dbReference type="AlphaFoldDB" id="A0A424YHZ6"/>
<evidence type="ECO:0000313" key="11">
    <source>
        <dbReference type="Proteomes" id="UP000285138"/>
    </source>
</evidence>
<dbReference type="InterPro" id="IPR053953">
    <property type="entry name" value="NirdL-like_HTH"/>
</dbReference>
<comment type="similarity">
    <text evidence="6">Belongs to the Ahb/Nir family.</text>
</comment>
<dbReference type="InterPro" id="IPR019888">
    <property type="entry name" value="Tscrpt_reg_AsnC-like"/>
</dbReference>
<dbReference type="EC" id="4.1.1.111" evidence="7"/>
<evidence type="ECO:0000256" key="6">
    <source>
        <dbReference type="ARBA" id="ARBA00023457"/>
    </source>
</evidence>
<comment type="caution">
    <text evidence="10">The sequence shown here is derived from an EMBL/GenBank/DDBJ whole genome shotgun (WGS) entry which is preliminary data.</text>
</comment>
<evidence type="ECO:0000256" key="2">
    <source>
        <dbReference type="ARBA" id="ARBA00023125"/>
    </source>
</evidence>
<dbReference type="PANTHER" id="PTHR43413">
    <property type="entry name" value="TRANSCRIPTIONAL REGULATOR, ASNC FAMILY"/>
    <property type="match status" value="1"/>
</dbReference>
<dbReference type="Gene3D" id="3.30.70.3460">
    <property type="match status" value="1"/>
</dbReference>
<dbReference type="InterPro" id="IPR040523">
    <property type="entry name" value="AsnC_trans_reg2"/>
</dbReference>
<reference evidence="10 11" key="1">
    <citation type="submission" date="2018-08" db="EMBL/GenBank/DDBJ databases">
        <title>The metabolism and importance of syntrophic acetate oxidation coupled to methane or sulfide production in haloalkaline environments.</title>
        <authorList>
            <person name="Timmers P.H.A."/>
            <person name="Vavourakis C.D."/>
            <person name="Sorokin D.Y."/>
            <person name="Sinninghe Damste J.S."/>
            <person name="Muyzer G."/>
            <person name="Stams A.J.M."/>
            <person name="Plugge C.M."/>
        </authorList>
    </citation>
    <scope>NUCLEOTIDE SEQUENCE [LARGE SCALE GENOMIC DNA]</scope>
    <source>
        <strain evidence="10">MSAO_Bac1</strain>
    </source>
</reference>
<protein>
    <recommendedName>
        <fullName evidence="7">siroheme decarboxylase</fullName>
        <ecNumber evidence="7">4.1.1.111</ecNumber>
    </recommendedName>
</protein>
<keyword evidence="1" id="KW-0805">Transcription regulation</keyword>
<dbReference type="InterPro" id="IPR050684">
    <property type="entry name" value="HTH-Siroheme_Decarb"/>
</dbReference>
<dbReference type="SMART" id="SM00344">
    <property type="entry name" value="HTH_ASNC"/>
    <property type="match status" value="1"/>
</dbReference>
<keyword evidence="3" id="KW-0804">Transcription</keyword>
<dbReference type="Proteomes" id="UP000285138">
    <property type="component" value="Unassembled WGS sequence"/>
</dbReference>
<dbReference type="InterPro" id="IPR000485">
    <property type="entry name" value="AsnC-type_HTH_dom"/>
</dbReference>
<dbReference type="Pfam" id="PF17805">
    <property type="entry name" value="AsnC_trans_reg2"/>
    <property type="match status" value="1"/>
</dbReference>
<proteinExistence type="inferred from homology"/>
<dbReference type="EMBL" id="QZAA01000049">
    <property type="protein sequence ID" value="RQD77876.1"/>
    <property type="molecule type" value="Genomic_DNA"/>
</dbReference>
<comment type="catalytic activity">
    <reaction evidence="8">
        <text>siroheme + 2 H(+) = 12,18-didecarboxysiroheme + 2 CO2</text>
        <dbReference type="Rhea" id="RHEA:19093"/>
        <dbReference type="ChEBI" id="CHEBI:15378"/>
        <dbReference type="ChEBI" id="CHEBI:16526"/>
        <dbReference type="ChEBI" id="CHEBI:60052"/>
        <dbReference type="ChEBI" id="CHEBI:140497"/>
        <dbReference type="EC" id="4.1.1.111"/>
    </reaction>
</comment>
<keyword evidence="2" id="KW-0238">DNA-binding</keyword>
<feature type="domain" description="HTH asnC-type" evidence="9">
    <location>
        <begin position="1"/>
        <end position="65"/>
    </location>
</feature>
<dbReference type="GO" id="GO:0043565">
    <property type="term" value="F:sequence-specific DNA binding"/>
    <property type="evidence" value="ECO:0007669"/>
    <property type="project" value="InterPro"/>
</dbReference>
<accession>A0A424YHZ6</accession>
<comment type="pathway">
    <text evidence="5">Porphyrin-containing compound metabolism.</text>
</comment>
<dbReference type="InterPro" id="IPR036388">
    <property type="entry name" value="WH-like_DNA-bd_sf"/>
</dbReference>
<evidence type="ECO:0000256" key="5">
    <source>
        <dbReference type="ARBA" id="ARBA00023444"/>
    </source>
</evidence>
<evidence type="ECO:0000256" key="4">
    <source>
        <dbReference type="ARBA" id="ARBA00023239"/>
    </source>
</evidence>
<keyword evidence="4" id="KW-0456">Lyase</keyword>
<evidence type="ECO:0000256" key="1">
    <source>
        <dbReference type="ARBA" id="ARBA00023015"/>
    </source>
</evidence>
<dbReference type="SUPFAM" id="SSF46785">
    <property type="entry name" value="Winged helix' DNA-binding domain"/>
    <property type="match status" value="1"/>
</dbReference>
<name>A0A424YHZ6_9FIRM</name>
<evidence type="ECO:0000256" key="8">
    <source>
        <dbReference type="ARBA" id="ARBA00048470"/>
    </source>
</evidence>
<evidence type="ECO:0000256" key="7">
    <source>
        <dbReference type="ARBA" id="ARBA00023471"/>
    </source>
</evidence>
<dbReference type="InterPro" id="IPR036390">
    <property type="entry name" value="WH_DNA-bd_sf"/>
</dbReference>
<dbReference type="Gene3D" id="1.10.10.10">
    <property type="entry name" value="Winged helix-like DNA-binding domain superfamily/Winged helix DNA-binding domain"/>
    <property type="match status" value="1"/>
</dbReference>
<evidence type="ECO:0000256" key="3">
    <source>
        <dbReference type="ARBA" id="ARBA00023163"/>
    </source>
</evidence>
<gene>
    <name evidence="10" type="ORF">D5R97_01425</name>
</gene>
<evidence type="ECO:0000313" key="10">
    <source>
        <dbReference type="EMBL" id="RQD77876.1"/>
    </source>
</evidence>
<dbReference type="GO" id="GO:0016829">
    <property type="term" value="F:lyase activity"/>
    <property type="evidence" value="ECO:0007669"/>
    <property type="project" value="UniProtKB-KW"/>
</dbReference>
<dbReference type="PANTHER" id="PTHR43413:SF1">
    <property type="entry name" value="SIROHEME DECARBOXYLASE NIRL SUBUNIT"/>
    <property type="match status" value="1"/>
</dbReference>
<sequence>MDSIDKKLLNIMQKDFPLSPTPYKDLGEMLGISEEDVINRLGKYKKEGLIRKIGGIFNPRSLGYKSTLVALEVKEEKLEDTASFINRYPEVTHNYQRDHTFNLWFTLIAPSRERIREIIDSVERLPGVNKCMNLPSVQMFKIGAYFSLDEEGEREEQKSDQ</sequence>
<organism evidence="10 11">
    <name type="scientific">Candidatus Syntrophonatronum acetioxidans</name>
    <dbReference type="NCBI Taxonomy" id="1795816"/>
    <lineage>
        <taxon>Bacteria</taxon>
        <taxon>Bacillati</taxon>
        <taxon>Bacillota</taxon>
        <taxon>Clostridia</taxon>
        <taxon>Eubacteriales</taxon>
        <taxon>Syntrophomonadaceae</taxon>
        <taxon>Candidatus Syntrophonatronum</taxon>
    </lineage>
</organism>